<dbReference type="InterPro" id="IPR045755">
    <property type="entry name" value="FtsL-like"/>
</dbReference>
<dbReference type="OrthoDB" id="1132266at2"/>
<comment type="caution">
    <text evidence="2">The sequence shown here is derived from an EMBL/GenBank/DDBJ whole genome shotgun (WGS) entry which is preliminary data.</text>
</comment>
<feature type="transmembrane region" description="Helical" evidence="1">
    <location>
        <begin position="26"/>
        <end position="43"/>
    </location>
</feature>
<keyword evidence="2" id="KW-0808">Transferase</keyword>
<dbReference type="EMBL" id="WMJY01000041">
    <property type="protein sequence ID" value="MTH30799.1"/>
    <property type="molecule type" value="Genomic_DNA"/>
</dbReference>
<proteinExistence type="predicted"/>
<sequence>MKKPVISPMDIIKAKLLVHEGSARNWAIIIYVIIWCIVLIRNTQAYEEKVFKMNSLTHDVKMLRAEFVDTRSELMELKMESTITKRLEEEGIHPSENPPTKIKLIEEGKSESFWSKLWR</sequence>
<evidence type="ECO:0000313" key="2">
    <source>
        <dbReference type="EMBL" id="MTH30799.1"/>
    </source>
</evidence>
<evidence type="ECO:0000313" key="3">
    <source>
        <dbReference type="Proteomes" id="UP000488936"/>
    </source>
</evidence>
<keyword evidence="2" id="KW-0489">Methyltransferase</keyword>
<protein>
    <submittedName>
        <fullName evidence="2">S-adenosyl-methyltransferase</fullName>
    </submittedName>
</protein>
<keyword evidence="1" id="KW-0812">Transmembrane</keyword>
<accession>A0A7K1GQJ2</accession>
<keyword evidence="3" id="KW-1185">Reference proteome</keyword>
<reference evidence="2 3" key="1">
    <citation type="journal article" date="2006" name="Int. J. Syst. Evol. Microbiol.">
        <title>Myroides pelagicus sp. nov., isolated from seawater in Thailand.</title>
        <authorList>
            <person name="Yoon J."/>
            <person name="Maneerat S."/>
            <person name="Kawai F."/>
            <person name="Yokota A."/>
        </authorList>
    </citation>
    <scope>NUCLEOTIDE SEQUENCE [LARGE SCALE GENOMIC DNA]</scope>
    <source>
        <strain evidence="2 3">SM1T</strain>
    </source>
</reference>
<dbReference type="RefSeq" id="WP_155036773.1">
    <property type="nucleotide sequence ID" value="NZ_JAYMMG010000022.1"/>
</dbReference>
<evidence type="ECO:0000256" key="1">
    <source>
        <dbReference type="SAM" id="Phobius"/>
    </source>
</evidence>
<name>A0A7K1GQJ2_9FLAO</name>
<organism evidence="2 3">
    <name type="scientific">Myroides pelagicus</name>
    <dbReference type="NCBI Taxonomy" id="270914"/>
    <lineage>
        <taxon>Bacteria</taxon>
        <taxon>Pseudomonadati</taxon>
        <taxon>Bacteroidota</taxon>
        <taxon>Flavobacteriia</taxon>
        <taxon>Flavobacteriales</taxon>
        <taxon>Flavobacteriaceae</taxon>
        <taxon>Myroides</taxon>
    </lineage>
</organism>
<gene>
    <name evidence="2" type="ORF">GJV77_12975</name>
</gene>
<dbReference type="GO" id="GO:0032259">
    <property type="term" value="P:methylation"/>
    <property type="evidence" value="ECO:0007669"/>
    <property type="project" value="UniProtKB-KW"/>
</dbReference>
<dbReference type="Pfam" id="PF19579">
    <property type="entry name" value="FtsL_2"/>
    <property type="match status" value="1"/>
</dbReference>
<dbReference type="Proteomes" id="UP000488936">
    <property type="component" value="Unassembled WGS sequence"/>
</dbReference>
<keyword evidence="1" id="KW-0472">Membrane</keyword>
<dbReference type="AlphaFoldDB" id="A0A7K1GQJ2"/>
<keyword evidence="1" id="KW-1133">Transmembrane helix</keyword>
<dbReference type="GO" id="GO:0008168">
    <property type="term" value="F:methyltransferase activity"/>
    <property type="evidence" value="ECO:0007669"/>
    <property type="project" value="UniProtKB-KW"/>
</dbReference>